<name>A0A172TAZ1_9DEIO</name>
<organism evidence="1 2">
    <name type="scientific">Deinococcus puniceus</name>
    <dbReference type="NCBI Taxonomy" id="1182568"/>
    <lineage>
        <taxon>Bacteria</taxon>
        <taxon>Thermotogati</taxon>
        <taxon>Deinococcota</taxon>
        <taxon>Deinococci</taxon>
        <taxon>Deinococcales</taxon>
        <taxon>Deinococcaceae</taxon>
        <taxon>Deinococcus</taxon>
    </lineage>
</organism>
<accession>A0A172TAZ1</accession>
<dbReference type="KEGG" id="dpu:SU48_10700"/>
<dbReference type="AlphaFoldDB" id="A0A172TAZ1"/>
<evidence type="ECO:0000313" key="2">
    <source>
        <dbReference type="Proteomes" id="UP000077363"/>
    </source>
</evidence>
<dbReference type="STRING" id="1182568.SU48_10700"/>
<proteinExistence type="predicted"/>
<dbReference type="EMBL" id="CP011387">
    <property type="protein sequence ID" value="ANE44161.1"/>
    <property type="molecule type" value="Genomic_DNA"/>
</dbReference>
<dbReference type="Proteomes" id="UP000077363">
    <property type="component" value="Chromosome"/>
</dbReference>
<dbReference type="PATRIC" id="fig|1182568.3.peg.2221"/>
<keyword evidence="2" id="KW-1185">Reference proteome</keyword>
<protein>
    <submittedName>
        <fullName evidence="1">Uncharacterized protein</fullName>
    </submittedName>
</protein>
<reference evidence="1 2" key="1">
    <citation type="submission" date="2015-01" db="EMBL/GenBank/DDBJ databases">
        <title>Deinococcus puniceus/DY1/ whole genome sequencing.</title>
        <authorList>
            <person name="Kim M.K."/>
            <person name="Srinivasan S."/>
            <person name="Lee J.-J."/>
        </authorList>
    </citation>
    <scope>NUCLEOTIDE SEQUENCE [LARGE SCALE GENOMIC DNA]</scope>
    <source>
        <strain evidence="1 2">DY1</strain>
    </source>
</reference>
<gene>
    <name evidence="1" type="ORF">SU48_10700</name>
</gene>
<evidence type="ECO:0000313" key="1">
    <source>
        <dbReference type="EMBL" id="ANE44161.1"/>
    </source>
</evidence>
<sequence>MVRGLKCGKDTHIWGDFPRSLDWGTWHPDYIFVDLPFPKITTRLMGQTVQESDLIAFIKEYRRVNAGSSMAEAKEDFHWLQEQQEAMRSLPKE</sequence>